<name>A0ABZ2Y912_9BACT</name>
<dbReference type="SUPFAM" id="SSF142984">
    <property type="entry name" value="Nqo1 middle domain-like"/>
    <property type="match status" value="1"/>
</dbReference>
<dbReference type="InterPro" id="IPR004509">
    <property type="entry name" value="Competence_ComEA_HhH"/>
</dbReference>
<keyword evidence="1" id="KW-0472">Membrane</keyword>
<keyword evidence="4" id="KW-1185">Reference proteome</keyword>
<dbReference type="InterPro" id="IPR003583">
    <property type="entry name" value="Hlx-hairpin-Hlx_DNA-bd_motif"/>
</dbReference>
<evidence type="ECO:0000313" key="3">
    <source>
        <dbReference type="EMBL" id="WZL75092.1"/>
    </source>
</evidence>
<dbReference type="Pfam" id="PF10531">
    <property type="entry name" value="SLBB"/>
    <property type="match status" value="1"/>
</dbReference>
<keyword evidence="1" id="KW-0812">Transmembrane</keyword>
<dbReference type="InterPro" id="IPR051675">
    <property type="entry name" value="Endo/Exo/Phosphatase_dom_1"/>
</dbReference>
<feature type="domain" description="Helix-hairpin-helix DNA-binding motif class 1" evidence="2">
    <location>
        <begin position="137"/>
        <end position="156"/>
    </location>
</feature>
<dbReference type="InterPro" id="IPR019554">
    <property type="entry name" value="Soluble_ligand-bd"/>
</dbReference>
<reference evidence="3 4" key="1">
    <citation type="submission" date="2023-03" db="EMBL/GenBank/DDBJ databases">
        <title>Novel Species.</title>
        <authorList>
            <person name="Ma S."/>
        </authorList>
    </citation>
    <scope>NUCLEOTIDE SEQUENCE [LARGE SCALE GENOMIC DNA]</scope>
    <source>
        <strain evidence="3 4">B11</strain>
    </source>
</reference>
<dbReference type="Gene3D" id="3.10.560.10">
    <property type="entry name" value="Outer membrane lipoprotein wza domain like"/>
    <property type="match status" value="1"/>
</dbReference>
<keyword evidence="3" id="KW-0238">DNA-binding</keyword>
<proteinExistence type="predicted"/>
<feature type="domain" description="Helix-hairpin-helix DNA-binding motif class 1" evidence="2">
    <location>
        <begin position="167"/>
        <end position="186"/>
    </location>
</feature>
<dbReference type="NCBIfam" id="TIGR00426">
    <property type="entry name" value="competence protein ComEA helix-hairpin-helix repeat region"/>
    <property type="match status" value="1"/>
</dbReference>
<dbReference type="Pfam" id="PF12836">
    <property type="entry name" value="HHH_3"/>
    <property type="match status" value="1"/>
</dbReference>
<dbReference type="PANTHER" id="PTHR21180:SF32">
    <property type="entry name" value="ENDONUCLEASE_EXONUCLEASE_PHOSPHATASE FAMILY DOMAIN-CONTAINING PROTEIN 1"/>
    <property type="match status" value="1"/>
</dbReference>
<dbReference type="SUPFAM" id="SSF47781">
    <property type="entry name" value="RuvA domain 2-like"/>
    <property type="match status" value="1"/>
</dbReference>
<sequence>MNFNEKLVVIILGILLIALFGIWWYQQDAPSDQAEVHQIIVQIEGAVLNPGVYKVAEGTRLFELIELAGGAQQGAYLQNLNLAAPLYDGQKVIVAFALQEEKENAKNLPLTPALDHPETSLKDVKGNLVNINLAAAAELETLPGIGPVIAQRIVEYREQHGPFHSLDELAQVKGIGPKKLEKLQDLVCF</sequence>
<accession>A0ABZ2Y912</accession>
<protein>
    <submittedName>
        <fullName evidence="3">ComEA family DNA-binding protein</fullName>
    </submittedName>
</protein>
<dbReference type="SMART" id="SM00278">
    <property type="entry name" value="HhH1"/>
    <property type="match status" value="2"/>
</dbReference>
<feature type="transmembrane region" description="Helical" evidence="1">
    <location>
        <begin position="7"/>
        <end position="25"/>
    </location>
</feature>
<evidence type="ECO:0000313" key="4">
    <source>
        <dbReference type="Proteomes" id="UP001461341"/>
    </source>
</evidence>
<evidence type="ECO:0000256" key="1">
    <source>
        <dbReference type="SAM" id="Phobius"/>
    </source>
</evidence>
<dbReference type="Proteomes" id="UP001461341">
    <property type="component" value="Chromosome"/>
</dbReference>
<dbReference type="RefSeq" id="WP_369017238.1">
    <property type="nucleotide sequence ID" value="NZ_CP121689.1"/>
</dbReference>
<keyword evidence="1" id="KW-1133">Transmembrane helix</keyword>
<organism evidence="3 4">
    <name type="scientific">Thermatribacter velox</name>
    <dbReference type="NCBI Taxonomy" id="3039681"/>
    <lineage>
        <taxon>Bacteria</taxon>
        <taxon>Pseudomonadati</taxon>
        <taxon>Atribacterota</taxon>
        <taxon>Atribacteria</taxon>
        <taxon>Atribacterales</taxon>
        <taxon>Thermatribacteraceae</taxon>
        <taxon>Thermatribacter</taxon>
    </lineage>
</organism>
<evidence type="ECO:0000259" key="2">
    <source>
        <dbReference type="SMART" id="SM00278"/>
    </source>
</evidence>
<dbReference type="GO" id="GO:0003677">
    <property type="term" value="F:DNA binding"/>
    <property type="evidence" value="ECO:0007669"/>
    <property type="project" value="UniProtKB-KW"/>
</dbReference>
<gene>
    <name evidence="3" type="ORF">QBE54_05670</name>
</gene>
<dbReference type="PANTHER" id="PTHR21180">
    <property type="entry name" value="ENDONUCLEASE/EXONUCLEASE/PHOSPHATASE FAMILY DOMAIN-CONTAINING PROTEIN 1"/>
    <property type="match status" value="1"/>
</dbReference>
<dbReference type="InterPro" id="IPR010994">
    <property type="entry name" value="RuvA_2-like"/>
</dbReference>
<dbReference type="EMBL" id="CP121689">
    <property type="protein sequence ID" value="WZL75092.1"/>
    <property type="molecule type" value="Genomic_DNA"/>
</dbReference>
<dbReference type="Gene3D" id="1.10.150.280">
    <property type="entry name" value="AF1531-like domain"/>
    <property type="match status" value="1"/>
</dbReference>